<dbReference type="HOGENOM" id="CLU_188176_0_0_9"/>
<evidence type="ECO:0000313" key="2">
    <source>
        <dbReference type="EMBL" id="AEH92322.1"/>
    </source>
</evidence>
<evidence type="ECO:0000259" key="1">
    <source>
        <dbReference type="Pfam" id="PF12645"/>
    </source>
</evidence>
<sequence>MNETTQRKNRLVPYETIVAASEGDIEAIGAVLDHYTGYITTLSTRVLFDEYGNPHACVDEDLRRRIEAKLVAKLLLFNAS</sequence>
<organism evidence="2 3">
    <name type="scientific">Listeria monocytogenes serotype 4a (strain M7)</name>
    <dbReference type="NCBI Taxonomy" id="1030009"/>
    <lineage>
        <taxon>Bacteria</taxon>
        <taxon>Bacillati</taxon>
        <taxon>Bacillota</taxon>
        <taxon>Bacilli</taxon>
        <taxon>Bacillales</taxon>
        <taxon>Listeriaceae</taxon>
        <taxon>Listeria</taxon>
    </lineage>
</organism>
<feature type="domain" description="Helix-turn-helix conjugative transposon-like" evidence="1">
    <location>
        <begin position="14"/>
        <end position="77"/>
    </location>
</feature>
<dbReference type="EMBL" id="CP002816">
    <property type="protein sequence ID" value="AEH92322.1"/>
    <property type="molecule type" value="Genomic_DNA"/>
</dbReference>
<dbReference type="KEGG" id="lmq:LMM7_1317"/>
<accession>A0A0E0UV57</accession>
<dbReference type="AlphaFoldDB" id="A0A0E0UV57"/>
<protein>
    <submittedName>
        <fullName evidence="2">Conjugative transposon protein</fullName>
    </submittedName>
</protein>
<dbReference type="InterPro" id="IPR024760">
    <property type="entry name" value="HTH_dom_conjug_TS-like"/>
</dbReference>
<dbReference type="PATRIC" id="fig|1030009.3.peg.1306"/>
<proteinExistence type="predicted"/>
<dbReference type="Proteomes" id="UP000000486">
    <property type="component" value="Chromosome"/>
</dbReference>
<reference evidence="2 3" key="1">
    <citation type="journal article" date="2011" name="J. Bacteriol.">
        <title>Genome sequence of the nonpathogenic Listeria monocytogenes serovar 4a strain M7.</title>
        <authorList>
            <person name="Chen J."/>
            <person name="Xia Y."/>
            <person name="Cheng C."/>
            <person name="Fang C."/>
            <person name="Shan Y."/>
            <person name="Jin G."/>
            <person name="Fang W."/>
        </authorList>
    </citation>
    <scope>NUCLEOTIDE SEQUENCE [LARGE SCALE GENOMIC DNA]</scope>
    <source>
        <strain evidence="2 3">M7</strain>
    </source>
</reference>
<gene>
    <name evidence="2" type="ordered locus">LMM7_1317</name>
</gene>
<dbReference type="Pfam" id="PF12645">
    <property type="entry name" value="HTH_16"/>
    <property type="match status" value="1"/>
</dbReference>
<evidence type="ECO:0000313" key="3">
    <source>
        <dbReference type="Proteomes" id="UP000000486"/>
    </source>
</evidence>
<name>A0A0E0UV57_LISMM</name>
<dbReference type="RefSeq" id="WP_003736407.1">
    <property type="nucleotide sequence ID" value="NC_017537.1"/>
</dbReference>